<evidence type="ECO:0000313" key="7">
    <source>
        <dbReference type="Proteomes" id="UP000011864"/>
    </source>
</evidence>
<dbReference type="eggNOG" id="COG0229">
    <property type="taxonomic scope" value="Bacteria"/>
</dbReference>
<accession>K7AA31</accession>
<evidence type="ECO:0000256" key="2">
    <source>
        <dbReference type="ARBA" id="ARBA00023002"/>
    </source>
</evidence>
<evidence type="ECO:0000256" key="3">
    <source>
        <dbReference type="ARBA" id="ARBA00048488"/>
    </source>
</evidence>
<dbReference type="PROSITE" id="PS51790">
    <property type="entry name" value="MSRB"/>
    <property type="match status" value="1"/>
</dbReference>
<organism evidence="6 7">
    <name type="scientific">Paraglaciecola psychrophila 170</name>
    <dbReference type="NCBI Taxonomy" id="1129794"/>
    <lineage>
        <taxon>Bacteria</taxon>
        <taxon>Pseudomonadati</taxon>
        <taxon>Pseudomonadota</taxon>
        <taxon>Gammaproteobacteria</taxon>
        <taxon>Alteromonadales</taxon>
        <taxon>Alteromonadaceae</taxon>
        <taxon>Paraglaciecola</taxon>
    </lineage>
</organism>
<dbReference type="AlphaFoldDB" id="K7AA31"/>
<dbReference type="NCBIfam" id="TIGR00357">
    <property type="entry name" value="peptide-methionine (R)-S-oxide reductase MsrB"/>
    <property type="match status" value="1"/>
</dbReference>
<feature type="signal peptide" evidence="4">
    <location>
        <begin position="1"/>
        <end position="28"/>
    </location>
</feature>
<proteinExistence type="predicted"/>
<dbReference type="OrthoDB" id="4174719at2"/>
<protein>
    <recommendedName>
        <fullName evidence="1">peptide-methionine (R)-S-oxide reductase</fullName>
        <ecNumber evidence="1">1.8.4.12</ecNumber>
    </recommendedName>
</protein>
<evidence type="ECO:0000259" key="5">
    <source>
        <dbReference type="PROSITE" id="PS51790"/>
    </source>
</evidence>
<dbReference type="Gene3D" id="2.170.150.20">
    <property type="entry name" value="Peptide methionine sulfoxide reductase"/>
    <property type="match status" value="1"/>
</dbReference>
<dbReference type="KEGG" id="gps:C427_0363"/>
<keyword evidence="2" id="KW-0560">Oxidoreductase</keyword>
<feature type="chain" id="PRO_5003898993" description="peptide-methionine (R)-S-oxide reductase" evidence="4">
    <location>
        <begin position="29"/>
        <end position="190"/>
    </location>
</feature>
<reference evidence="6 7" key="1">
    <citation type="journal article" date="2013" name="Genome Announc.">
        <title>Complete Genome Sequence of Glaciecola psychrophila Strain 170T.</title>
        <authorList>
            <person name="Yin J."/>
            <person name="Chen J."/>
            <person name="Liu G."/>
            <person name="Yu Y."/>
            <person name="Song L."/>
            <person name="Wang X."/>
            <person name="Qu X."/>
        </authorList>
    </citation>
    <scope>NUCLEOTIDE SEQUENCE [LARGE SCALE GENOMIC DNA]</scope>
    <source>
        <strain evidence="6 7">170</strain>
    </source>
</reference>
<keyword evidence="4" id="KW-0732">Signal</keyword>
<dbReference type="EMBL" id="CP003837">
    <property type="protein sequence ID" value="AGH42473.1"/>
    <property type="molecule type" value="Genomic_DNA"/>
</dbReference>
<sequence>MNRRKFITSTIAVTASLGLGSTMFSVFAEPTFKKTKTALSVEQEWRELLPKGYSGSLVLTPIKLSEQEWQQRLSSAAFKVLRDEQTERPGSSALNQQHDKGIYACEGCDLPLFTSEMKFESGTGWPSFITHIPGHLETKTDYKMIWPRTEYHCVRCGGHQGHVFDDGPKPTGKRWCNNGVALKFIAMNPS</sequence>
<comment type="catalytic activity">
    <reaction evidence="3">
        <text>L-methionyl-[protein] + [thioredoxin]-disulfide + H2O = L-methionyl-(R)-S-oxide-[protein] + [thioredoxin]-dithiol</text>
        <dbReference type="Rhea" id="RHEA:24164"/>
        <dbReference type="Rhea" id="RHEA-COMP:10698"/>
        <dbReference type="Rhea" id="RHEA-COMP:10700"/>
        <dbReference type="Rhea" id="RHEA-COMP:12313"/>
        <dbReference type="Rhea" id="RHEA-COMP:12314"/>
        <dbReference type="ChEBI" id="CHEBI:15377"/>
        <dbReference type="ChEBI" id="CHEBI:16044"/>
        <dbReference type="ChEBI" id="CHEBI:29950"/>
        <dbReference type="ChEBI" id="CHEBI:45764"/>
        <dbReference type="ChEBI" id="CHEBI:50058"/>
        <dbReference type="EC" id="1.8.4.12"/>
    </reaction>
</comment>
<dbReference type="InterPro" id="IPR011057">
    <property type="entry name" value="Mss4-like_sf"/>
</dbReference>
<dbReference type="EC" id="1.8.4.12" evidence="1"/>
<feature type="domain" description="MsrB" evidence="5">
    <location>
        <begin position="66"/>
        <end position="187"/>
    </location>
</feature>
<dbReference type="Pfam" id="PF01641">
    <property type="entry name" value="SelR"/>
    <property type="match status" value="1"/>
</dbReference>
<dbReference type="InterPro" id="IPR002579">
    <property type="entry name" value="Met_Sox_Rdtase_MsrB_dom"/>
</dbReference>
<gene>
    <name evidence="6" type="ORF">C427_0363</name>
</gene>
<dbReference type="Proteomes" id="UP000011864">
    <property type="component" value="Chromosome"/>
</dbReference>
<evidence type="ECO:0000256" key="1">
    <source>
        <dbReference type="ARBA" id="ARBA00012499"/>
    </source>
</evidence>
<dbReference type="PANTHER" id="PTHR10173:SF57">
    <property type="entry name" value="PEPTIDE-METHIONINE (R)-S-OXIDE REDUCTASE"/>
    <property type="match status" value="1"/>
</dbReference>
<dbReference type="GO" id="GO:0033743">
    <property type="term" value="F:peptide-methionine (R)-S-oxide reductase activity"/>
    <property type="evidence" value="ECO:0007669"/>
    <property type="project" value="UniProtKB-EC"/>
</dbReference>
<dbReference type="GO" id="GO:0005737">
    <property type="term" value="C:cytoplasm"/>
    <property type="evidence" value="ECO:0007669"/>
    <property type="project" value="TreeGrafter"/>
</dbReference>
<dbReference type="PANTHER" id="PTHR10173">
    <property type="entry name" value="METHIONINE SULFOXIDE REDUCTASE"/>
    <property type="match status" value="1"/>
</dbReference>
<evidence type="ECO:0000313" key="6">
    <source>
        <dbReference type="EMBL" id="AGH42473.1"/>
    </source>
</evidence>
<name>K7AA31_9ALTE</name>
<dbReference type="GO" id="GO:0030091">
    <property type="term" value="P:protein repair"/>
    <property type="evidence" value="ECO:0007669"/>
    <property type="project" value="InterPro"/>
</dbReference>
<dbReference type="STRING" id="1129794.C427_0363"/>
<dbReference type="HOGENOM" id="CLU_031040_8_2_6"/>
<dbReference type="SUPFAM" id="SSF51316">
    <property type="entry name" value="Mss4-like"/>
    <property type="match status" value="1"/>
</dbReference>
<keyword evidence="7" id="KW-1185">Reference proteome</keyword>
<evidence type="ECO:0000256" key="4">
    <source>
        <dbReference type="SAM" id="SignalP"/>
    </source>
</evidence>
<dbReference type="RefSeq" id="WP_007637873.1">
    <property type="nucleotide sequence ID" value="NC_020514.1"/>
</dbReference>
<dbReference type="PATRIC" id="fig|1129794.4.peg.359"/>
<dbReference type="GO" id="GO:0006979">
    <property type="term" value="P:response to oxidative stress"/>
    <property type="evidence" value="ECO:0007669"/>
    <property type="project" value="InterPro"/>
</dbReference>
<dbReference type="InterPro" id="IPR028427">
    <property type="entry name" value="Met_Sox_Rdtase_MsrB"/>
</dbReference>